<dbReference type="EC" id="4.2.1.20" evidence="12"/>
<gene>
    <name evidence="12" type="primary">trpB</name>
    <name evidence="14" type="ORF">XM47_09375</name>
</gene>
<dbReference type="EMBL" id="LAZL01000012">
    <property type="protein sequence ID" value="KMT65372.1"/>
    <property type="molecule type" value="Genomic_DNA"/>
</dbReference>
<keyword evidence="8 12" id="KW-0663">Pyridoxal phosphate</keyword>
<comment type="function">
    <text evidence="2 12">The beta subunit is responsible for the synthesis of L-tryptophan from indole and L-serine.</text>
</comment>
<comment type="subunit">
    <text evidence="5 12">Tetramer of two alpha and two beta chains.</text>
</comment>
<evidence type="ECO:0000256" key="12">
    <source>
        <dbReference type="HAMAP-Rule" id="MF_00133"/>
    </source>
</evidence>
<evidence type="ECO:0000256" key="1">
    <source>
        <dbReference type="ARBA" id="ARBA00001933"/>
    </source>
</evidence>
<dbReference type="PIRSF" id="PIRSF001413">
    <property type="entry name" value="Trp_syn_beta"/>
    <property type="match status" value="1"/>
</dbReference>
<accession>A0A0J8GRN0</accession>
<sequence>MQKPHLDAYFGEFGGMFVPELLVPALEQLEQEFIKSQNDPEFQKEFEKLLNEYAGRPTPLTLTRNFSPNPLAKIYLKREDLLHGGAHKTNQVLGQALLTKRMGKKRVIAETGAGQHGVATALACALLGLECRIYMGAKDCERQQPNVFRMKLMGAEIIPVTAGSGTLKDAVNEALRDWSATYEDSHYLLGTAAGPHPFPTLVREFQKMIGEEAKEQIVKAEGRLPDYVLACVGGGSNAIGMFNDFIKEESVKLVGVEPGGHGLHTLKHGATICKGTKGILHGAVTYIMQDEFGQIEESYSVSAGLDYPAVGPQHAYLHATGRAEYVAATDKEALDAFQKLCRSEGIIPALESSHALAHAHKLAEAATEETIIVVNLSGRGDKDLAHVSKVLEQGGHYE</sequence>
<keyword evidence="10 12" id="KW-0456">Lyase</keyword>
<dbReference type="CDD" id="cd06446">
    <property type="entry name" value="Trp-synth_B"/>
    <property type="match status" value="1"/>
</dbReference>
<dbReference type="GO" id="GO:0005737">
    <property type="term" value="C:cytoplasm"/>
    <property type="evidence" value="ECO:0007669"/>
    <property type="project" value="TreeGrafter"/>
</dbReference>
<dbReference type="UniPathway" id="UPA00035">
    <property type="reaction ID" value="UER00044"/>
</dbReference>
<dbReference type="RefSeq" id="WP_048692199.1">
    <property type="nucleotide sequence ID" value="NZ_KQ130489.1"/>
</dbReference>
<evidence type="ECO:0000256" key="7">
    <source>
        <dbReference type="ARBA" id="ARBA00022822"/>
    </source>
</evidence>
<dbReference type="PROSITE" id="PS00168">
    <property type="entry name" value="TRP_SYNTHASE_BETA"/>
    <property type="match status" value="1"/>
</dbReference>
<dbReference type="SUPFAM" id="SSF53686">
    <property type="entry name" value="Tryptophan synthase beta subunit-like PLP-dependent enzymes"/>
    <property type="match status" value="1"/>
</dbReference>
<dbReference type="FunFam" id="3.40.50.1100:FF:000004">
    <property type="entry name" value="Tryptophan synthase beta chain"/>
    <property type="match status" value="1"/>
</dbReference>
<evidence type="ECO:0000256" key="6">
    <source>
        <dbReference type="ARBA" id="ARBA00022605"/>
    </source>
</evidence>
<evidence type="ECO:0000256" key="2">
    <source>
        <dbReference type="ARBA" id="ARBA00002786"/>
    </source>
</evidence>
<feature type="modified residue" description="N6-(pyridoxal phosphate)lysine" evidence="12">
    <location>
        <position position="88"/>
    </location>
</feature>
<keyword evidence="9 12" id="KW-0057">Aromatic amino acid biosynthesis</keyword>
<dbReference type="AlphaFoldDB" id="A0A0J8GRN0"/>
<dbReference type="Gene3D" id="3.40.50.1100">
    <property type="match status" value="2"/>
</dbReference>
<evidence type="ECO:0000259" key="13">
    <source>
        <dbReference type="Pfam" id="PF00291"/>
    </source>
</evidence>
<dbReference type="Proteomes" id="UP000037600">
    <property type="component" value="Unassembled WGS sequence"/>
</dbReference>
<comment type="caution">
    <text evidence="14">The sequence shown here is derived from an EMBL/GenBank/DDBJ whole genome shotgun (WGS) entry which is preliminary data.</text>
</comment>
<keyword evidence="7 12" id="KW-0822">Tryptophan biosynthesis</keyword>
<protein>
    <recommendedName>
        <fullName evidence="12">Tryptophan synthase beta chain</fullName>
        <ecNumber evidence="12">4.2.1.20</ecNumber>
    </recommendedName>
</protein>
<comment type="catalytic activity">
    <reaction evidence="11 12">
        <text>(1S,2R)-1-C-(indol-3-yl)glycerol 3-phosphate + L-serine = D-glyceraldehyde 3-phosphate + L-tryptophan + H2O</text>
        <dbReference type="Rhea" id="RHEA:10532"/>
        <dbReference type="ChEBI" id="CHEBI:15377"/>
        <dbReference type="ChEBI" id="CHEBI:33384"/>
        <dbReference type="ChEBI" id="CHEBI:57912"/>
        <dbReference type="ChEBI" id="CHEBI:58866"/>
        <dbReference type="ChEBI" id="CHEBI:59776"/>
        <dbReference type="EC" id="4.2.1.20"/>
    </reaction>
</comment>
<dbReference type="STRING" id="1513271.XM47_09375"/>
<keyword evidence="6 12" id="KW-0028">Amino-acid biosynthesis</keyword>
<dbReference type="InterPro" id="IPR006653">
    <property type="entry name" value="Trp_synth_b_CS"/>
</dbReference>
<dbReference type="InterPro" id="IPR036052">
    <property type="entry name" value="TrpB-like_PALP_sf"/>
</dbReference>
<dbReference type="InterPro" id="IPR023026">
    <property type="entry name" value="Trp_synth_beta/beta-like"/>
</dbReference>
<evidence type="ECO:0000313" key="15">
    <source>
        <dbReference type="Proteomes" id="UP000037600"/>
    </source>
</evidence>
<proteinExistence type="inferred from homology"/>
<dbReference type="Pfam" id="PF00291">
    <property type="entry name" value="PALP"/>
    <property type="match status" value="1"/>
</dbReference>
<evidence type="ECO:0000256" key="8">
    <source>
        <dbReference type="ARBA" id="ARBA00022898"/>
    </source>
</evidence>
<keyword evidence="15" id="KW-1185">Reference proteome</keyword>
<dbReference type="PATRIC" id="fig|1513271.3.peg.1905"/>
<organism evidence="14 15">
    <name type="scientific">Catenovulum maritimum</name>
    <dbReference type="NCBI Taxonomy" id="1513271"/>
    <lineage>
        <taxon>Bacteria</taxon>
        <taxon>Pseudomonadati</taxon>
        <taxon>Pseudomonadota</taxon>
        <taxon>Gammaproteobacteria</taxon>
        <taxon>Alteromonadales</taxon>
        <taxon>Alteromonadaceae</taxon>
        <taxon>Catenovulum</taxon>
    </lineage>
</organism>
<evidence type="ECO:0000256" key="3">
    <source>
        <dbReference type="ARBA" id="ARBA00004733"/>
    </source>
</evidence>
<evidence type="ECO:0000256" key="11">
    <source>
        <dbReference type="ARBA" id="ARBA00049047"/>
    </source>
</evidence>
<evidence type="ECO:0000256" key="10">
    <source>
        <dbReference type="ARBA" id="ARBA00023239"/>
    </source>
</evidence>
<dbReference type="NCBIfam" id="TIGR00263">
    <property type="entry name" value="trpB"/>
    <property type="match status" value="1"/>
</dbReference>
<comment type="pathway">
    <text evidence="3 12">Amino-acid biosynthesis; L-tryptophan biosynthesis; L-tryptophan from chorismate: step 5/5.</text>
</comment>
<dbReference type="InterPro" id="IPR006654">
    <property type="entry name" value="Trp_synth_beta"/>
</dbReference>
<comment type="similarity">
    <text evidence="4 12">Belongs to the TrpB family.</text>
</comment>
<evidence type="ECO:0000256" key="4">
    <source>
        <dbReference type="ARBA" id="ARBA00009982"/>
    </source>
</evidence>
<evidence type="ECO:0000256" key="9">
    <source>
        <dbReference type="ARBA" id="ARBA00023141"/>
    </source>
</evidence>
<reference evidence="14 15" key="1">
    <citation type="submission" date="2015-04" db="EMBL/GenBank/DDBJ databases">
        <title>Draft Genome Sequence of the Novel Agar-Digesting Marine Bacterium Q1.</title>
        <authorList>
            <person name="Li Y."/>
            <person name="Li D."/>
            <person name="Chen G."/>
            <person name="Du Z."/>
        </authorList>
    </citation>
    <scope>NUCLEOTIDE SEQUENCE [LARGE SCALE GENOMIC DNA]</scope>
    <source>
        <strain evidence="14 15">Q1</strain>
    </source>
</reference>
<dbReference type="InterPro" id="IPR001926">
    <property type="entry name" value="TrpB-like_PALP"/>
</dbReference>
<dbReference type="OrthoDB" id="9766131at2"/>
<dbReference type="PANTHER" id="PTHR48077:SF3">
    <property type="entry name" value="TRYPTOPHAN SYNTHASE"/>
    <property type="match status" value="1"/>
</dbReference>
<dbReference type="PANTHER" id="PTHR48077">
    <property type="entry name" value="TRYPTOPHAN SYNTHASE-RELATED"/>
    <property type="match status" value="1"/>
</dbReference>
<feature type="domain" description="Tryptophan synthase beta chain-like PALP" evidence="13">
    <location>
        <begin position="54"/>
        <end position="378"/>
    </location>
</feature>
<dbReference type="FunFam" id="3.40.50.1100:FF:000001">
    <property type="entry name" value="Tryptophan synthase beta chain"/>
    <property type="match status" value="1"/>
</dbReference>
<dbReference type="HAMAP" id="MF_00133">
    <property type="entry name" value="Trp_synth_beta"/>
    <property type="match status" value="1"/>
</dbReference>
<evidence type="ECO:0000313" key="14">
    <source>
        <dbReference type="EMBL" id="KMT65372.1"/>
    </source>
</evidence>
<evidence type="ECO:0000256" key="5">
    <source>
        <dbReference type="ARBA" id="ARBA00011270"/>
    </source>
</evidence>
<comment type="cofactor">
    <cofactor evidence="1 12">
        <name>pyridoxal 5'-phosphate</name>
        <dbReference type="ChEBI" id="CHEBI:597326"/>
    </cofactor>
</comment>
<name>A0A0J8GRN0_9ALTE</name>
<dbReference type="GO" id="GO:0004834">
    <property type="term" value="F:tryptophan synthase activity"/>
    <property type="evidence" value="ECO:0007669"/>
    <property type="project" value="UniProtKB-UniRule"/>
</dbReference>